<evidence type="ECO:0000256" key="3">
    <source>
        <dbReference type="ARBA" id="ARBA00008125"/>
    </source>
</evidence>
<evidence type="ECO:0000256" key="13">
    <source>
        <dbReference type="ARBA" id="ARBA00023180"/>
    </source>
</evidence>
<comment type="cofactor">
    <cofactor evidence="1">
        <name>Cu(2+)</name>
        <dbReference type="ChEBI" id="CHEBI:29036"/>
    </cofactor>
</comment>
<dbReference type="Gene3D" id="2.20.100.10">
    <property type="entry name" value="Thrombospondin type-1 (TSP1) repeat"/>
    <property type="match status" value="1"/>
</dbReference>
<comment type="similarity">
    <text evidence="3">Belongs to the CCN family.</text>
</comment>
<dbReference type="Pfam" id="PF03351">
    <property type="entry name" value="DOMON"/>
    <property type="match status" value="1"/>
</dbReference>
<dbReference type="SMART" id="SM00121">
    <property type="entry name" value="IB"/>
    <property type="match status" value="1"/>
</dbReference>
<feature type="chain" id="PRO_5041245233" description="CCN family member 2" evidence="20">
    <location>
        <begin position="20"/>
        <end position="1039"/>
    </location>
</feature>
<dbReference type="InterPro" id="IPR001007">
    <property type="entry name" value="VWF_dom"/>
</dbReference>
<dbReference type="InterPro" id="IPR036939">
    <property type="entry name" value="Cu2_ascorb_mOase_N_sf"/>
</dbReference>
<evidence type="ECO:0000259" key="22">
    <source>
        <dbReference type="PROSITE" id="PS50184"/>
    </source>
</evidence>
<evidence type="ECO:0000256" key="2">
    <source>
        <dbReference type="ARBA" id="ARBA00004498"/>
    </source>
</evidence>
<dbReference type="GO" id="GO:0042421">
    <property type="term" value="P:norepinephrine biosynthetic process"/>
    <property type="evidence" value="ECO:0007669"/>
    <property type="project" value="TreeGrafter"/>
</dbReference>
<feature type="domain" description="VWFC" evidence="22">
    <location>
        <begin position="765"/>
        <end position="831"/>
    </location>
</feature>
<dbReference type="GO" id="GO:0071897">
    <property type="term" value="P:DNA biosynthetic process"/>
    <property type="evidence" value="ECO:0007669"/>
    <property type="project" value="UniProtKB-KW"/>
</dbReference>
<dbReference type="InterPro" id="IPR036383">
    <property type="entry name" value="TSP1_rpt_sf"/>
</dbReference>
<dbReference type="GO" id="GO:0005507">
    <property type="term" value="F:copper ion binding"/>
    <property type="evidence" value="ECO:0007669"/>
    <property type="project" value="InterPro"/>
</dbReference>
<comment type="subunit">
    <text evidence="17">Monomer. Interacts with TSKU.</text>
</comment>
<dbReference type="Gene3D" id="2.60.120.310">
    <property type="entry name" value="Copper type II, ascorbate-dependent monooxygenase, N-terminal domain"/>
    <property type="match status" value="1"/>
</dbReference>
<feature type="domain" description="DOMON" evidence="23">
    <location>
        <begin position="35"/>
        <end position="148"/>
    </location>
</feature>
<evidence type="ECO:0000259" key="23">
    <source>
        <dbReference type="PROSITE" id="PS50836"/>
    </source>
</evidence>
<evidence type="ECO:0000313" key="25">
    <source>
        <dbReference type="EMBL" id="MBZ3881501.1"/>
    </source>
</evidence>
<reference evidence="25" key="1">
    <citation type="submission" date="2020-03" db="EMBL/GenBank/DDBJ databases">
        <title>Studies in the Genomics of Life Span.</title>
        <authorList>
            <person name="Glass D."/>
        </authorList>
    </citation>
    <scope>NUCLEOTIDE SEQUENCE</scope>
    <source>
        <strain evidence="25">SUZIE</strain>
        <tissue evidence="25">Muscle</tissue>
    </source>
</reference>
<dbReference type="Pfam" id="PF00007">
    <property type="entry name" value="Cys_knot"/>
    <property type="match status" value="1"/>
</dbReference>
<comment type="function">
    <text evidence="18">Major connective tissue mitoattractant secreted by vascular endothelial cells. Promotes proliferation and differentiation of chondrocytes. Is involved in the stimulation of osteoblast differentiation and has a critical role in osteogenesis. Mediates heparin- and divalent cation-dependent cell adhesion in many cell types including fibroblasts, myofibroblasts, endothelial and epithelial cells. Enhances fibroblast growth factor-induced DNA synthesis.</text>
</comment>
<accession>A0AA41N0P4</accession>
<dbReference type="GO" id="GO:0004500">
    <property type="term" value="F:dopamine beta-monooxygenase activity"/>
    <property type="evidence" value="ECO:0007669"/>
    <property type="project" value="InterPro"/>
</dbReference>
<dbReference type="Pfam" id="PF01082">
    <property type="entry name" value="Cu2_monooxygen"/>
    <property type="match status" value="1"/>
</dbReference>
<evidence type="ECO:0000256" key="15">
    <source>
        <dbReference type="ARBA" id="ARBA00041320"/>
    </source>
</evidence>
<keyword evidence="12" id="KW-1015">Disulfide bond</keyword>
<evidence type="ECO:0000256" key="1">
    <source>
        <dbReference type="ARBA" id="ARBA00001973"/>
    </source>
</evidence>
<dbReference type="InterPro" id="IPR045266">
    <property type="entry name" value="DOH_DOMON"/>
</dbReference>
<dbReference type="PROSITE" id="PS50092">
    <property type="entry name" value="TSP1"/>
    <property type="match status" value="1"/>
</dbReference>
<dbReference type="PROSITE" id="PS50184">
    <property type="entry name" value="VWFC_2"/>
    <property type="match status" value="1"/>
</dbReference>
<dbReference type="InterPro" id="IPR009030">
    <property type="entry name" value="Growth_fac_rcpt_cys_sf"/>
</dbReference>
<comment type="caution">
    <text evidence="25">The sequence shown here is derived from an EMBL/GenBank/DDBJ whole genome shotgun (WGS) entry which is preliminary data.</text>
</comment>
<proteinExistence type="inferred from homology"/>
<dbReference type="Pfam" id="PF00093">
    <property type="entry name" value="VWC"/>
    <property type="match status" value="1"/>
</dbReference>
<dbReference type="GO" id="GO:0008201">
    <property type="term" value="F:heparin binding"/>
    <property type="evidence" value="ECO:0007669"/>
    <property type="project" value="UniProtKB-KW"/>
</dbReference>
<dbReference type="SUPFAM" id="SSF82895">
    <property type="entry name" value="TSP-1 type 1 repeat"/>
    <property type="match status" value="1"/>
</dbReference>
<dbReference type="GO" id="GO:0051239">
    <property type="term" value="P:regulation of multicellular organismal process"/>
    <property type="evidence" value="ECO:0007669"/>
    <property type="project" value="UniProtKB-ARBA"/>
</dbReference>
<keyword evidence="26" id="KW-1185">Reference proteome</keyword>
<keyword evidence="11" id="KW-0186">Copper</keyword>
<protein>
    <recommendedName>
        <fullName evidence="14">CCN family member 2</fullName>
    </recommendedName>
    <alternativeName>
        <fullName evidence="16">Cellular communication network factor 2</fullName>
    </alternativeName>
    <alternativeName>
        <fullName evidence="15">Connective tissue growth factor</fullName>
    </alternativeName>
</protein>
<dbReference type="GO" id="GO:0042420">
    <property type="term" value="P:dopamine catabolic process"/>
    <property type="evidence" value="ECO:0007669"/>
    <property type="project" value="TreeGrafter"/>
</dbReference>
<evidence type="ECO:0000256" key="8">
    <source>
        <dbReference type="ARBA" id="ARBA00022674"/>
    </source>
</evidence>
<evidence type="ECO:0000256" key="4">
    <source>
        <dbReference type="ARBA" id="ARBA00010676"/>
    </source>
</evidence>
<keyword evidence="25" id="KW-0503">Monooxygenase</keyword>
<dbReference type="InterPro" id="IPR000323">
    <property type="entry name" value="Cu2_ascorb_mOase_N"/>
</dbReference>
<dbReference type="SMART" id="SM00041">
    <property type="entry name" value="CT"/>
    <property type="match status" value="1"/>
</dbReference>
<dbReference type="InterPro" id="IPR006208">
    <property type="entry name" value="Glyco_hormone_CN"/>
</dbReference>
<dbReference type="SMART" id="SM00209">
    <property type="entry name" value="TSP1"/>
    <property type="match status" value="1"/>
</dbReference>
<dbReference type="GO" id="GO:0007155">
    <property type="term" value="P:cell adhesion"/>
    <property type="evidence" value="ECO:0007669"/>
    <property type="project" value="UniProtKB-KW"/>
</dbReference>
<keyword evidence="5" id="KW-0964">Secreted</keyword>
<dbReference type="InterPro" id="IPR008977">
    <property type="entry name" value="PHM/PNGase_F_dom_sf"/>
</dbReference>
<dbReference type="PROSITE" id="PS00222">
    <property type="entry name" value="IGFBP_N_1"/>
    <property type="match status" value="1"/>
</dbReference>
<keyword evidence="6" id="KW-0272">Extracellular matrix</keyword>
<dbReference type="EMBL" id="JAATJV010377300">
    <property type="protein sequence ID" value="MBZ3881501.1"/>
    <property type="molecule type" value="Genomic_DNA"/>
</dbReference>
<evidence type="ECO:0000256" key="18">
    <source>
        <dbReference type="ARBA" id="ARBA00093340"/>
    </source>
</evidence>
<dbReference type="GO" id="GO:0005615">
    <property type="term" value="C:extracellular space"/>
    <property type="evidence" value="ECO:0007669"/>
    <property type="project" value="TreeGrafter"/>
</dbReference>
<dbReference type="Pfam" id="PF19035">
    <property type="entry name" value="TSP1_CCN"/>
    <property type="match status" value="1"/>
</dbReference>
<organism evidence="25 26">
    <name type="scientific">Sciurus carolinensis</name>
    <name type="common">Eastern gray squirrel</name>
    <dbReference type="NCBI Taxonomy" id="30640"/>
    <lineage>
        <taxon>Eukaryota</taxon>
        <taxon>Metazoa</taxon>
        <taxon>Chordata</taxon>
        <taxon>Craniata</taxon>
        <taxon>Vertebrata</taxon>
        <taxon>Euteleostomi</taxon>
        <taxon>Mammalia</taxon>
        <taxon>Eutheria</taxon>
        <taxon>Euarchontoglires</taxon>
        <taxon>Glires</taxon>
        <taxon>Rodentia</taxon>
        <taxon>Sciuromorpha</taxon>
        <taxon>Sciuridae</taxon>
        <taxon>Sciurinae</taxon>
        <taxon>Sciurini</taxon>
        <taxon>Sciurus</taxon>
    </lineage>
</organism>
<evidence type="ECO:0000313" key="26">
    <source>
        <dbReference type="Proteomes" id="UP001166674"/>
    </source>
</evidence>
<dbReference type="InterPro" id="IPR000884">
    <property type="entry name" value="TSP1_rpt"/>
</dbReference>
<evidence type="ECO:0000256" key="10">
    <source>
        <dbReference type="ARBA" id="ARBA00022889"/>
    </source>
</evidence>
<gene>
    <name evidence="25" type="ORF">SUZIE_163250</name>
</gene>
<dbReference type="GO" id="GO:0007165">
    <property type="term" value="P:signal transduction"/>
    <property type="evidence" value="ECO:0007669"/>
    <property type="project" value="InterPro"/>
</dbReference>
<evidence type="ECO:0000256" key="5">
    <source>
        <dbReference type="ARBA" id="ARBA00022525"/>
    </source>
</evidence>
<dbReference type="CDD" id="cd09631">
    <property type="entry name" value="DOMON_DOH"/>
    <property type="match status" value="1"/>
</dbReference>
<evidence type="ECO:0000256" key="19">
    <source>
        <dbReference type="PROSITE-ProRule" id="PRU00039"/>
    </source>
</evidence>
<dbReference type="GO" id="GO:0030667">
    <property type="term" value="C:secretory granule membrane"/>
    <property type="evidence" value="ECO:0007669"/>
    <property type="project" value="TreeGrafter"/>
</dbReference>
<evidence type="ECO:0000256" key="7">
    <source>
        <dbReference type="ARBA" id="ARBA00022634"/>
    </source>
</evidence>
<dbReference type="PROSITE" id="PS01225">
    <property type="entry name" value="CTCK_2"/>
    <property type="match status" value="1"/>
</dbReference>
<evidence type="ECO:0000259" key="24">
    <source>
        <dbReference type="PROSITE" id="PS51323"/>
    </source>
</evidence>
<comment type="similarity">
    <text evidence="4">Belongs to the copper type II ascorbate-dependent monooxygenase family.</text>
</comment>
<keyword evidence="8" id="KW-0358">Heparin-binding</keyword>
<dbReference type="FunFam" id="2.20.100.10:FF:000036">
    <property type="entry name" value="Connective tissue growth factor (Predicted)"/>
    <property type="match status" value="1"/>
</dbReference>
<keyword evidence="13" id="KW-0325">Glycoprotein</keyword>
<keyword evidence="10" id="KW-0130">Cell adhesion</keyword>
<dbReference type="InterPro" id="IPR006207">
    <property type="entry name" value="Cys_knot_C"/>
</dbReference>
<dbReference type="InterPro" id="IPR000867">
    <property type="entry name" value="IGFBP-like"/>
</dbReference>
<evidence type="ECO:0000256" key="16">
    <source>
        <dbReference type="ARBA" id="ARBA00042353"/>
    </source>
</evidence>
<feature type="domain" description="CTCK" evidence="21">
    <location>
        <begin position="946"/>
        <end position="1020"/>
    </location>
</feature>
<dbReference type="AlphaFoldDB" id="A0AA41N0P4"/>
<dbReference type="Pfam" id="PF03712">
    <property type="entry name" value="Cu2_monoox_C"/>
    <property type="match status" value="1"/>
</dbReference>
<evidence type="ECO:0000256" key="14">
    <source>
        <dbReference type="ARBA" id="ARBA00039943"/>
    </source>
</evidence>
<feature type="domain" description="IGFBP N-terminal" evidence="24">
    <location>
        <begin position="673"/>
        <end position="746"/>
    </location>
</feature>
<keyword evidence="25" id="KW-0560">Oxidoreductase</keyword>
<keyword evidence="9 20" id="KW-0732">Signal</keyword>
<evidence type="ECO:0000259" key="21">
    <source>
        <dbReference type="PROSITE" id="PS01225"/>
    </source>
</evidence>
<evidence type="ECO:0000256" key="20">
    <source>
        <dbReference type="SAM" id="SignalP"/>
    </source>
</evidence>
<dbReference type="SMART" id="SM00214">
    <property type="entry name" value="VWC"/>
    <property type="match status" value="1"/>
</dbReference>
<dbReference type="GO" id="GO:0006589">
    <property type="term" value="P:octopamine biosynthetic process"/>
    <property type="evidence" value="ECO:0007669"/>
    <property type="project" value="TreeGrafter"/>
</dbReference>
<dbReference type="SMART" id="SM00664">
    <property type="entry name" value="DoH"/>
    <property type="match status" value="1"/>
</dbReference>
<dbReference type="InterPro" id="IPR014784">
    <property type="entry name" value="Cu2_ascorb_mOase-like_C"/>
</dbReference>
<keyword evidence="7" id="KW-0237">DNA synthesis</keyword>
<dbReference type="InterPro" id="IPR043973">
    <property type="entry name" value="TSP1_CCN"/>
</dbReference>
<comment type="caution">
    <text evidence="19">Lacks conserved residue(s) required for the propagation of feature annotation.</text>
</comment>
<name>A0AA41N0P4_SCICA</name>
<dbReference type="PROSITE" id="PS01208">
    <property type="entry name" value="VWFC_1"/>
    <property type="match status" value="1"/>
</dbReference>
<comment type="subcellular location">
    <subcellularLocation>
        <location evidence="2">Secreted</location>
        <location evidence="2">Extracellular space</location>
        <location evidence="2">Extracellular matrix</location>
    </subcellularLocation>
</comment>
<dbReference type="InterPro" id="IPR024548">
    <property type="entry name" value="Cu2_monoox_C"/>
</dbReference>
<dbReference type="Proteomes" id="UP001166674">
    <property type="component" value="Unassembled WGS sequence"/>
</dbReference>
<evidence type="ECO:0000256" key="6">
    <source>
        <dbReference type="ARBA" id="ARBA00022530"/>
    </source>
</evidence>
<dbReference type="SUPFAM" id="SSF57603">
    <property type="entry name" value="FnI-like domain"/>
    <property type="match status" value="1"/>
</dbReference>
<dbReference type="PROSITE" id="PS50836">
    <property type="entry name" value="DOMON"/>
    <property type="match status" value="1"/>
</dbReference>
<evidence type="ECO:0000256" key="11">
    <source>
        <dbReference type="ARBA" id="ARBA00023008"/>
    </source>
</evidence>
<dbReference type="Gene3D" id="2.60.120.230">
    <property type="match status" value="1"/>
</dbReference>
<feature type="signal peptide" evidence="20">
    <location>
        <begin position="1"/>
        <end position="19"/>
    </location>
</feature>
<dbReference type="InterPro" id="IPR000945">
    <property type="entry name" value="DBH-like"/>
</dbReference>
<dbReference type="InterPro" id="IPR005018">
    <property type="entry name" value="DOMON_domain"/>
</dbReference>
<dbReference type="PANTHER" id="PTHR10157:SF28">
    <property type="entry name" value="DBH-LIKE MONOOXYGENASE PROTEIN 1"/>
    <property type="match status" value="1"/>
</dbReference>
<dbReference type="PROSITE" id="PS01185">
    <property type="entry name" value="CTCK_1"/>
    <property type="match status" value="1"/>
</dbReference>
<dbReference type="InterPro" id="IPR017891">
    <property type="entry name" value="Insulin_GF-bd_Cys-rich_CS"/>
</dbReference>
<dbReference type="Pfam" id="PF00219">
    <property type="entry name" value="IGFBP"/>
    <property type="match status" value="1"/>
</dbReference>
<evidence type="ECO:0000256" key="12">
    <source>
        <dbReference type="ARBA" id="ARBA00023157"/>
    </source>
</evidence>
<dbReference type="PANTHER" id="PTHR10157">
    <property type="entry name" value="DOPAMINE BETA HYDROXYLASE RELATED"/>
    <property type="match status" value="1"/>
</dbReference>
<dbReference type="FunFam" id="2.60.120.230:FF:000001">
    <property type="entry name" value="Monooxygenase, DBH-like 1"/>
    <property type="match status" value="1"/>
</dbReference>
<dbReference type="PROSITE" id="PS51323">
    <property type="entry name" value="IGFBP_N_2"/>
    <property type="match status" value="1"/>
</dbReference>
<evidence type="ECO:0000256" key="17">
    <source>
        <dbReference type="ARBA" id="ARBA00046496"/>
    </source>
</evidence>
<dbReference type="SUPFAM" id="SSF57184">
    <property type="entry name" value="Growth factor receptor domain"/>
    <property type="match status" value="1"/>
</dbReference>
<dbReference type="SUPFAM" id="SSF49742">
    <property type="entry name" value="PHM/PNGase F"/>
    <property type="match status" value="2"/>
</dbReference>
<evidence type="ECO:0000256" key="9">
    <source>
        <dbReference type="ARBA" id="ARBA00022729"/>
    </source>
</evidence>
<dbReference type="GO" id="GO:0071944">
    <property type="term" value="C:cell periphery"/>
    <property type="evidence" value="ECO:0007669"/>
    <property type="project" value="UniProtKB-ARBA"/>
</dbReference>
<sequence length="1039" mass="116507">MCCWPLLLLWGLLPWTVAGGSGRYYPHHTVLDSEGKYWLGWGQQGSRLAFRLEVRTTGYVGFGFSPTGTMAAADIVVGGVTHGRPYLQDYFTNANKELKKDTQQDYHLEYAMENSTHTIIEFTRELHTCDLNDKSLTESTVRVIWAYHQEDVGEAGPKYHDSNRGTKSLRLLNPETNSVLPTTLPYFDLVNQDVEPVIQRGHENLVHHILLYQCSSSFNDSVLDYGHECYHPNMPDAFLTCETVIFAWAIGGEGFSYPPHVGLSLGTPLDPHYVLLEVHYDNPTHKKGLIDSSGLRLFHTIDIRKYDAGVIEAGLWVSLFHTIPPGMPEFRSEGHCTLECLQEALEAEKPSGIHVFAVLLHAHLAGRGIRLRHFRKGEEMKLLAYDDDFDFNFQEFQYLKEEQTILPGDNLITECRYNTKDRVGMTWGGLTTRNEMCLSYLLYYPRVNLTRCASIPDIMEQLQFIGVKEIYRPVTTWPFIIKSPKQYKNLSFMDAMNKFKWTKKEGLSFNKLVLGLPVNVRCSKTDNAEWSIQGMTALPPDIVRPYKAEPLDLYVPEESLTYHHLDGMPSTDWTAHSISPFLHSPTLQLNSPTLSHCLGTLRATIGQLIDLIVQSLAYAYRGSFRRREREEEKALLKGESLLIGEATLSEMLLLLRVLLFLLKGPSCVLKPATSQDCGGQCQCGTAPAPRCPAGVSLVLDGCGCCRVCAKQLGELCTERDPCDPHKGLFCDFGSPANRKIGVCTEHLELKPDLSPPLLPPPPLPAPCVFGGTVYRSGESFQSSCKYQCTCLDGAVGCVPLCSMDVRLPSPDCPFPRRVKLPGKCCEEWVCDEPKDHTVVGPALAVPTMPRKGGNCLIQAFYLVFVCSTFTAYRLEDTFGPDPTMMRANCLVQTTEWSACSKTCGMGISTRVTNDNAFCRLEKQSRLCMVRPCEADLEENIKKGKKCIRTPKISKPVKFELSGCTSVKTYRAKFCGVCTDGRCCTPHRTTTLPVEFKCPDGEIMKKSMMFIKTCACHYNCPGDNDIFESLYYRKMYGDMA</sequence>